<protein>
    <submittedName>
        <fullName evidence="1">Uncharacterized protein</fullName>
    </submittedName>
</protein>
<dbReference type="InParanoid" id="A0A7M7LSD4"/>
<dbReference type="Proteomes" id="UP000002358">
    <property type="component" value="Chromosome 2"/>
</dbReference>
<dbReference type="KEGG" id="nvi:100678406"/>
<dbReference type="EnsemblMetazoa" id="XM_008219541">
    <property type="protein sequence ID" value="XP_008217763"/>
    <property type="gene ID" value="LOC100678406"/>
</dbReference>
<dbReference type="EnsemblMetazoa" id="XM_032596936">
    <property type="protein sequence ID" value="XP_032452827"/>
    <property type="gene ID" value="LOC100678406"/>
</dbReference>
<dbReference type="RefSeq" id="XP_008217763.1">
    <property type="nucleotide sequence ID" value="XM_008219541.3"/>
</dbReference>
<keyword evidence="2" id="KW-1185">Reference proteome</keyword>
<sequence length="126" mass="14406">MSVRMKLSFTSPVADEHDKSFLDGSAGGTLDERKAAFKKDEELMKETSKFVSEVIETATLEANRRAEQNAKTSGESNKFRGSQTITGWNNRARGFCNRVWNAVFPCFNNNELLAWTQPFRYRFTRP</sequence>
<proteinExistence type="predicted"/>
<dbReference type="RefSeq" id="XP_032452827.1">
    <property type="nucleotide sequence ID" value="XM_032596936.1"/>
</dbReference>
<dbReference type="OrthoDB" id="6575965at2759"/>
<dbReference type="GeneID" id="100678406"/>
<evidence type="ECO:0000313" key="1">
    <source>
        <dbReference type="EnsemblMetazoa" id="XP_008217763"/>
    </source>
</evidence>
<name>A0A7M7LSD4_NASVI</name>
<organism evidence="1 2">
    <name type="scientific">Nasonia vitripennis</name>
    <name type="common">Parasitic wasp</name>
    <dbReference type="NCBI Taxonomy" id="7425"/>
    <lineage>
        <taxon>Eukaryota</taxon>
        <taxon>Metazoa</taxon>
        <taxon>Ecdysozoa</taxon>
        <taxon>Arthropoda</taxon>
        <taxon>Hexapoda</taxon>
        <taxon>Insecta</taxon>
        <taxon>Pterygota</taxon>
        <taxon>Neoptera</taxon>
        <taxon>Endopterygota</taxon>
        <taxon>Hymenoptera</taxon>
        <taxon>Apocrita</taxon>
        <taxon>Proctotrupomorpha</taxon>
        <taxon>Chalcidoidea</taxon>
        <taxon>Pteromalidae</taxon>
        <taxon>Pteromalinae</taxon>
        <taxon>Nasonia</taxon>
    </lineage>
</organism>
<evidence type="ECO:0000313" key="2">
    <source>
        <dbReference type="Proteomes" id="UP000002358"/>
    </source>
</evidence>
<reference evidence="1" key="1">
    <citation type="submission" date="2021-01" db="UniProtKB">
        <authorList>
            <consortium name="EnsemblMetazoa"/>
        </authorList>
    </citation>
    <scope>IDENTIFICATION</scope>
</reference>
<accession>A0A7M7LSD4</accession>
<dbReference type="SMR" id="A0A7M7LSD4"/>
<dbReference type="FunCoup" id="A0A7M7LSD4">
    <property type="interactions" value="6"/>
</dbReference>
<dbReference type="AlphaFoldDB" id="A0A7M7LSD4"/>